<dbReference type="AlphaFoldDB" id="A0A4Q0XR83"/>
<proteinExistence type="inferred from homology"/>
<evidence type="ECO:0000313" key="3">
    <source>
        <dbReference type="Proteomes" id="UP000290657"/>
    </source>
</evidence>
<dbReference type="Proteomes" id="UP000290657">
    <property type="component" value="Unassembled WGS sequence"/>
</dbReference>
<organism evidence="2 3">
    <name type="scientific">Candidatus Marinarcus aquaticus</name>
    <dbReference type="NCBI Taxonomy" id="2044504"/>
    <lineage>
        <taxon>Bacteria</taxon>
        <taxon>Pseudomonadati</taxon>
        <taxon>Campylobacterota</taxon>
        <taxon>Epsilonproteobacteria</taxon>
        <taxon>Campylobacterales</taxon>
        <taxon>Arcobacteraceae</taxon>
        <taxon>Candidatus Marinarcus</taxon>
    </lineage>
</organism>
<dbReference type="PANTHER" id="PTHR35024">
    <property type="entry name" value="HYPOTHETICAL CYTOSOLIC PROTEIN"/>
    <property type="match status" value="1"/>
</dbReference>
<comment type="similarity">
    <text evidence="1">Belongs to the bactofilin family.</text>
</comment>
<dbReference type="RefSeq" id="WP_128996128.1">
    <property type="nucleotide sequence ID" value="NZ_PDKN01000004.1"/>
</dbReference>
<protein>
    <submittedName>
        <fullName evidence="2">Polymer-forming cytoskeletal family protein</fullName>
    </submittedName>
</protein>
<evidence type="ECO:0000313" key="2">
    <source>
        <dbReference type="EMBL" id="RXJ57557.1"/>
    </source>
</evidence>
<dbReference type="OrthoDB" id="5327254at2"/>
<accession>A0A4Q0XR83</accession>
<sequence length="139" mass="15269">MGIFSGNDKRSQEQIGATVIPQGTHLIGGLTTKGTIHIDGKFEGVITMAKYVIIGKTGEFYGKIEAENLSVNGYVDGKIDCDEIEILANGKVRGDLKYRHLTIEPKGLFEGQGKVKNYTLSSRYAHLQESIKSRIPNNQ</sequence>
<keyword evidence="3" id="KW-1185">Reference proteome</keyword>
<dbReference type="PANTHER" id="PTHR35024:SF4">
    <property type="entry name" value="POLYMER-FORMING CYTOSKELETAL PROTEIN"/>
    <property type="match status" value="1"/>
</dbReference>
<evidence type="ECO:0000256" key="1">
    <source>
        <dbReference type="ARBA" id="ARBA00044755"/>
    </source>
</evidence>
<comment type="caution">
    <text evidence="2">The sequence shown here is derived from an EMBL/GenBank/DDBJ whole genome shotgun (WGS) entry which is preliminary data.</text>
</comment>
<dbReference type="EMBL" id="PDKN01000004">
    <property type="protein sequence ID" value="RXJ57557.1"/>
    <property type="molecule type" value="Genomic_DNA"/>
</dbReference>
<gene>
    <name evidence="2" type="ORF">CRV04_07025</name>
</gene>
<name>A0A4Q0XR83_9BACT</name>
<dbReference type="Pfam" id="PF04519">
    <property type="entry name" value="Bactofilin"/>
    <property type="match status" value="1"/>
</dbReference>
<dbReference type="InterPro" id="IPR007607">
    <property type="entry name" value="BacA/B"/>
</dbReference>
<reference evidence="2 3" key="1">
    <citation type="submission" date="2017-10" db="EMBL/GenBank/DDBJ databases">
        <title>Genomics of the genus Arcobacter.</title>
        <authorList>
            <person name="Perez-Cataluna A."/>
            <person name="Figueras M.J."/>
        </authorList>
    </citation>
    <scope>NUCLEOTIDE SEQUENCE [LARGE SCALE GENOMIC DNA]</scope>
    <source>
        <strain evidence="2 3">CECT 8987</strain>
    </source>
</reference>